<reference evidence="3 4" key="1">
    <citation type="submission" date="2021-06" db="EMBL/GenBank/DDBJ databases">
        <title>Caerostris darwini draft genome.</title>
        <authorList>
            <person name="Kono N."/>
            <person name="Arakawa K."/>
        </authorList>
    </citation>
    <scope>NUCLEOTIDE SEQUENCE [LARGE SCALE GENOMIC DNA]</scope>
</reference>
<proteinExistence type="predicted"/>
<feature type="region of interest" description="Disordered" evidence="1">
    <location>
        <begin position="67"/>
        <end position="87"/>
    </location>
</feature>
<feature type="transmembrane region" description="Helical" evidence="2">
    <location>
        <begin position="45"/>
        <end position="65"/>
    </location>
</feature>
<evidence type="ECO:0000256" key="1">
    <source>
        <dbReference type="SAM" id="MobiDB-lite"/>
    </source>
</evidence>
<keyword evidence="2" id="KW-1133">Transmembrane helix</keyword>
<comment type="caution">
    <text evidence="3">The sequence shown here is derived from an EMBL/GenBank/DDBJ whole genome shotgun (WGS) entry which is preliminary data.</text>
</comment>
<sequence>MTHGETKTQIRNLKRENPSSDKTAYERDLALTNTRLKRKNFSRAAILRDLGSFSLSFCLFFLLSLPPRQHTSFPPTARKKKQRAHGY</sequence>
<evidence type="ECO:0000256" key="2">
    <source>
        <dbReference type="SAM" id="Phobius"/>
    </source>
</evidence>
<evidence type="ECO:0000313" key="3">
    <source>
        <dbReference type="EMBL" id="GIY32884.1"/>
    </source>
</evidence>
<gene>
    <name evidence="3" type="ORF">CDAR_317601</name>
</gene>
<dbReference type="AlphaFoldDB" id="A0AAV4SFV2"/>
<keyword evidence="2" id="KW-0472">Membrane</keyword>
<feature type="compositionally biased region" description="Basic residues" evidence="1">
    <location>
        <begin position="77"/>
        <end position="87"/>
    </location>
</feature>
<evidence type="ECO:0000313" key="4">
    <source>
        <dbReference type="Proteomes" id="UP001054837"/>
    </source>
</evidence>
<feature type="region of interest" description="Disordered" evidence="1">
    <location>
        <begin position="1"/>
        <end position="25"/>
    </location>
</feature>
<accession>A0AAV4SFV2</accession>
<dbReference type="Proteomes" id="UP001054837">
    <property type="component" value="Unassembled WGS sequence"/>
</dbReference>
<keyword evidence="2" id="KW-0812">Transmembrane</keyword>
<name>A0AAV4SFV2_9ARAC</name>
<protein>
    <submittedName>
        <fullName evidence="3">Uncharacterized protein</fullName>
    </submittedName>
</protein>
<organism evidence="3 4">
    <name type="scientific">Caerostris darwini</name>
    <dbReference type="NCBI Taxonomy" id="1538125"/>
    <lineage>
        <taxon>Eukaryota</taxon>
        <taxon>Metazoa</taxon>
        <taxon>Ecdysozoa</taxon>
        <taxon>Arthropoda</taxon>
        <taxon>Chelicerata</taxon>
        <taxon>Arachnida</taxon>
        <taxon>Araneae</taxon>
        <taxon>Araneomorphae</taxon>
        <taxon>Entelegynae</taxon>
        <taxon>Araneoidea</taxon>
        <taxon>Araneidae</taxon>
        <taxon>Caerostris</taxon>
    </lineage>
</organism>
<keyword evidence="4" id="KW-1185">Reference proteome</keyword>
<dbReference type="EMBL" id="BPLQ01007872">
    <property type="protein sequence ID" value="GIY32884.1"/>
    <property type="molecule type" value="Genomic_DNA"/>
</dbReference>